<protein>
    <recommendedName>
        <fullName evidence="6">RING-type domain-containing protein</fullName>
    </recommendedName>
</protein>
<evidence type="ECO:0000256" key="3">
    <source>
        <dbReference type="ARBA" id="ARBA00022833"/>
    </source>
</evidence>
<dbReference type="OrthoDB" id="3693801at2759"/>
<dbReference type="InterPro" id="IPR017907">
    <property type="entry name" value="Znf_RING_CS"/>
</dbReference>
<dbReference type="Proteomes" id="UP000053841">
    <property type="component" value="Unassembled WGS sequence"/>
</dbReference>
<proteinExistence type="predicted"/>
<dbReference type="PROSITE" id="PS50089">
    <property type="entry name" value="ZF_RING_2"/>
    <property type="match status" value="1"/>
</dbReference>
<evidence type="ECO:0000259" key="6">
    <source>
        <dbReference type="PROSITE" id="PS50089"/>
    </source>
</evidence>
<evidence type="ECO:0000256" key="4">
    <source>
        <dbReference type="PROSITE-ProRule" id="PRU00175"/>
    </source>
</evidence>
<dbReference type="AlphaFoldDB" id="W6YG26"/>
<dbReference type="EMBL" id="KI964542">
    <property type="protein sequence ID" value="EUC38432.1"/>
    <property type="molecule type" value="Genomic_DNA"/>
</dbReference>
<keyword evidence="1" id="KW-0479">Metal-binding</keyword>
<keyword evidence="3" id="KW-0862">Zinc</keyword>
<dbReference type="InterPro" id="IPR001841">
    <property type="entry name" value="Znf_RING"/>
</dbReference>
<dbReference type="KEGG" id="bze:COCCADRAFT_32373"/>
<keyword evidence="2 4" id="KW-0863">Zinc-finger</keyword>
<feature type="region of interest" description="Disordered" evidence="5">
    <location>
        <begin position="144"/>
        <end position="167"/>
    </location>
</feature>
<dbReference type="HOGENOM" id="CLU_1085884_0_0_1"/>
<evidence type="ECO:0000313" key="8">
    <source>
        <dbReference type="Proteomes" id="UP000053841"/>
    </source>
</evidence>
<dbReference type="Gene3D" id="3.30.40.10">
    <property type="entry name" value="Zinc/RING finger domain, C3HC4 (zinc finger)"/>
    <property type="match status" value="1"/>
</dbReference>
<reference evidence="7 8" key="1">
    <citation type="journal article" date="2013" name="PLoS Genet.">
        <title>Comparative genome structure, secondary metabolite, and effector coding capacity across Cochliobolus pathogens.</title>
        <authorList>
            <person name="Condon B.J."/>
            <person name="Leng Y."/>
            <person name="Wu D."/>
            <person name="Bushley K.E."/>
            <person name="Ohm R.A."/>
            <person name="Otillar R."/>
            <person name="Martin J."/>
            <person name="Schackwitz W."/>
            <person name="Grimwood J."/>
            <person name="MohdZainudin N."/>
            <person name="Xue C."/>
            <person name="Wang R."/>
            <person name="Manning V.A."/>
            <person name="Dhillon B."/>
            <person name="Tu Z.J."/>
            <person name="Steffenson B.J."/>
            <person name="Salamov A."/>
            <person name="Sun H."/>
            <person name="Lowry S."/>
            <person name="LaButti K."/>
            <person name="Han J."/>
            <person name="Copeland A."/>
            <person name="Lindquist E."/>
            <person name="Barry K."/>
            <person name="Schmutz J."/>
            <person name="Baker S.E."/>
            <person name="Ciuffetti L.M."/>
            <person name="Grigoriev I.V."/>
            <person name="Zhong S."/>
            <person name="Turgeon B.G."/>
        </authorList>
    </citation>
    <scope>NUCLEOTIDE SEQUENCE [LARGE SCALE GENOMIC DNA]</scope>
    <source>
        <strain evidence="7 8">26-R-13</strain>
    </source>
</reference>
<dbReference type="GO" id="GO:0061630">
    <property type="term" value="F:ubiquitin protein ligase activity"/>
    <property type="evidence" value="ECO:0007669"/>
    <property type="project" value="TreeGrafter"/>
</dbReference>
<dbReference type="SUPFAM" id="SSF57850">
    <property type="entry name" value="RING/U-box"/>
    <property type="match status" value="1"/>
</dbReference>
<organism evidence="7 8">
    <name type="scientific">Cochliobolus carbonum (strain 26-R-13)</name>
    <name type="common">Maize leaf spot fungus</name>
    <name type="synonym">Bipolaris zeicola</name>
    <dbReference type="NCBI Taxonomy" id="930089"/>
    <lineage>
        <taxon>Eukaryota</taxon>
        <taxon>Fungi</taxon>
        <taxon>Dikarya</taxon>
        <taxon>Ascomycota</taxon>
        <taxon>Pezizomycotina</taxon>
        <taxon>Dothideomycetes</taxon>
        <taxon>Pleosporomycetidae</taxon>
        <taxon>Pleosporales</taxon>
        <taxon>Pleosporineae</taxon>
        <taxon>Pleosporaceae</taxon>
        <taxon>Bipolaris</taxon>
    </lineage>
</organism>
<evidence type="ECO:0000256" key="1">
    <source>
        <dbReference type="ARBA" id="ARBA00022723"/>
    </source>
</evidence>
<name>W6YG26_COCC2</name>
<dbReference type="PANTHER" id="PTHR45969">
    <property type="entry name" value="RING ZINC FINGER PROTEIN-RELATED"/>
    <property type="match status" value="1"/>
</dbReference>
<dbReference type="GO" id="GO:0016567">
    <property type="term" value="P:protein ubiquitination"/>
    <property type="evidence" value="ECO:0007669"/>
    <property type="project" value="TreeGrafter"/>
</dbReference>
<dbReference type="RefSeq" id="XP_007707173.1">
    <property type="nucleotide sequence ID" value="XM_007708983.1"/>
</dbReference>
<accession>W6YG26</accession>
<dbReference type="GO" id="GO:0008270">
    <property type="term" value="F:zinc ion binding"/>
    <property type="evidence" value="ECO:0007669"/>
    <property type="project" value="UniProtKB-KW"/>
</dbReference>
<sequence length="251" mass="29069">MCPQMYTREEFLSIFINTATTSPYLTTECTICAEPYSSSPDGCAVTFSDKESCNHVFCKACISQWLNTKGVNSCPLCRRELFVLDDEDYDGFNFDDEEEDEEDEEEAEQESIFTHEQIMELLENAWYKVFWLLDSHRQNIARTAREEEVESDDDDDDNEDLSSPRPPLYSSTLIHSFVGVLASRVDVHDLNDIVEFTSITKMNVIACIMHRIMDEQVMCVERTGGRVKMLEFPLEMALEWAAPMKWVMRRV</sequence>
<evidence type="ECO:0000256" key="5">
    <source>
        <dbReference type="SAM" id="MobiDB-lite"/>
    </source>
</evidence>
<keyword evidence="8" id="KW-1185">Reference proteome</keyword>
<evidence type="ECO:0000313" key="7">
    <source>
        <dbReference type="EMBL" id="EUC38432.1"/>
    </source>
</evidence>
<dbReference type="PROSITE" id="PS00518">
    <property type="entry name" value="ZF_RING_1"/>
    <property type="match status" value="1"/>
</dbReference>
<dbReference type="GeneID" id="19147201"/>
<feature type="compositionally biased region" description="Acidic residues" evidence="5">
    <location>
        <begin position="147"/>
        <end position="160"/>
    </location>
</feature>
<dbReference type="PANTHER" id="PTHR45969:SF69">
    <property type="entry name" value="FINGER DOMAIN PROTEIN, PUTATIVE (AFU_ORTHOLOGUE AFUA_3G12190)-RELATED"/>
    <property type="match status" value="1"/>
</dbReference>
<dbReference type="eggNOG" id="KOG0800">
    <property type="taxonomic scope" value="Eukaryota"/>
</dbReference>
<dbReference type="InterPro" id="IPR013083">
    <property type="entry name" value="Znf_RING/FYVE/PHD"/>
</dbReference>
<feature type="domain" description="RING-type" evidence="6">
    <location>
        <begin position="29"/>
        <end position="78"/>
    </location>
</feature>
<evidence type="ECO:0000256" key="2">
    <source>
        <dbReference type="ARBA" id="ARBA00022771"/>
    </source>
</evidence>
<gene>
    <name evidence="7" type="ORF">COCCADRAFT_32373</name>
</gene>
<dbReference type="SMART" id="SM00184">
    <property type="entry name" value="RING"/>
    <property type="match status" value="1"/>
</dbReference>
<dbReference type="Pfam" id="PF13639">
    <property type="entry name" value="zf-RING_2"/>
    <property type="match status" value="1"/>
</dbReference>